<dbReference type="InterPro" id="IPR052025">
    <property type="entry name" value="Xyloglucanase_GH74"/>
</dbReference>
<evidence type="ECO:0000313" key="4">
    <source>
        <dbReference type="EMBL" id="UWZ83978.1"/>
    </source>
</evidence>
<dbReference type="PANTHER" id="PTHR43739">
    <property type="entry name" value="XYLOGLUCANASE (EUROFUNG)"/>
    <property type="match status" value="1"/>
</dbReference>
<feature type="domain" description="Sortilin N-terminal" evidence="3">
    <location>
        <begin position="297"/>
        <end position="408"/>
    </location>
</feature>
<feature type="signal peptide" evidence="2">
    <location>
        <begin position="1"/>
        <end position="37"/>
    </location>
</feature>
<dbReference type="Proteomes" id="UP001059380">
    <property type="component" value="Chromosome"/>
</dbReference>
<dbReference type="GO" id="GO:0010411">
    <property type="term" value="P:xyloglucan metabolic process"/>
    <property type="evidence" value="ECO:0007669"/>
    <property type="project" value="TreeGrafter"/>
</dbReference>
<dbReference type="AlphaFoldDB" id="A0A9J7BQF4"/>
<evidence type="ECO:0000256" key="2">
    <source>
        <dbReference type="SAM" id="SignalP"/>
    </source>
</evidence>
<feature type="chain" id="PRO_5039885580" evidence="2">
    <location>
        <begin position="38"/>
        <end position="668"/>
    </location>
</feature>
<dbReference type="RefSeq" id="WP_260793481.1">
    <property type="nucleotide sequence ID" value="NZ_CP093313.1"/>
</dbReference>
<feature type="domain" description="Sortilin N-terminal" evidence="3">
    <location>
        <begin position="122"/>
        <end position="202"/>
    </location>
</feature>
<reference evidence="4" key="1">
    <citation type="submission" date="2021-04" db="EMBL/GenBank/DDBJ databases">
        <title>Phylogenetic analysis of Acidobacteriaceae.</title>
        <authorList>
            <person name="Qiu L."/>
            <person name="Zhang Q."/>
        </authorList>
    </citation>
    <scope>NUCLEOTIDE SEQUENCE</scope>
    <source>
        <strain evidence="4">DSM 25168</strain>
    </source>
</reference>
<dbReference type="InterPro" id="IPR015943">
    <property type="entry name" value="WD40/YVTN_repeat-like_dom_sf"/>
</dbReference>
<dbReference type="SUPFAM" id="SSF50939">
    <property type="entry name" value="Sialidases"/>
    <property type="match status" value="3"/>
</dbReference>
<organism evidence="4 5">
    <name type="scientific">Occallatibacter riparius</name>
    <dbReference type="NCBI Taxonomy" id="1002689"/>
    <lineage>
        <taxon>Bacteria</taxon>
        <taxon>Pseudomonadati</taxon>
        <taxon>Acidobacteriota</taxon>
        <taxon>Terriglobia</taxon>
        <taxon>Terriglobales</taxon>
        <taxon>Acidobacteriaceae</taxon>
        <taxon>Occallatibacter</taxon>
    </lineage>
</organism>
<evidence type="ECO:0000259" key="3">
    <source>
        <dbReference type="Pfam" id="PF15902"/>
    </source>
</evidence>
<keyword evidence="1" id="KW-0677">Repeat</keyword>
<accession>A0A9J7BQF4</accession>
<dbReference type="InterPro" id="IPR031778">
    <property type="entry name" value="Sortilin_N"/>
</dbReference>
<dbReference type="Pfam" id="PF15902">
    <property type="entry name" value="Sortilin-Vps10"/>
    <property type="match status" value="2"/>
</dbReference>
<protein>
    <submittedName>
        <fullName evidence="4">Transcriptional regulator</fullName>
    </submittedName>
</protein>
<dbReference type="PANTHER" id="PTHR43739:SF5">
    <property type="entry name" value="EXO-ALPHA-SIALIDASE"/>
    <property type="match status" value="1"/>
</dbReference>
<keyword evidence="5" id="KW-1185">Reference proteome</keyword>
<evidence type="ECO:0000256" key="1">
    <source>
        <dbReference type="ARBA" id="ARBA00022737"/>
    </source>
</evidence>
<dbReference type="EMBL" id="CP093313">
    <property type="protein sequence ID" value="UWZ83978.1"/>
    <property type="molecule type" value="Genomic_DNA"/>
</dbReference>
<evidence type="ECO:0000313" key="5">
    <source>
        <dbReference type="Proteomes" id="UP001059380"/>
    </source>
</evidence>
<proteinExistence type="predicted"/>
<dbReference type="KEGG" id="orp:MOP44_25895"/>
<dbReference type="Gene3D" id="2.130.10.10">
    <property type="entry name" value="YVTN repeat-like/Quinoprotein amine dehydrogenase"/>
    <property type="match status" value="4"/>
</dbReference>
<dbReference type="InterPro" id="IPR036278">
    <property type="entry name" value="Sialidase_sf"/>
</dbReference>
<sequence length="668" mass="72763">MDSLHPFMKFFRALHRVAPFALPLLAVASAAALSAQAAWSPIGPDGGDARVVTAVPGDPRHLYLGTTNSLIYESTDEGASWRRMVKLDASDDLVVDHILVEESNPSLIFAAAWKFDHPEGGLWVSRDAGKTWSEVKGLKGQSIRAFTQAPSNHRILFAGTLQGVFRSQDAGETWSQITPAGSTELHEIESLAIDPRDPNIIYAGTWHLPWKTTDGGAHWNNVKEGLIDDSDVFSIIIDPQQPNVIYLSACSGIYKSESGGAQFKKIQGIPATARRTRVLRQDPVHRDTVYAGTTEGLYKTTNAGKTFQRMTGPEVIVNDVHINPTNPDRVILSTDRGGVLTSDNSAVSFTQTNRGFSARKVQALTIDPKDPSRVYAGVVNDKTYGGVFFSSDGGERWKQVADGLEGRDVFALSESPDGVVLAGTSSGIFLLEKEEWQPRNTIANTIAKPTPTVVKGKRVIVEKSVKEPTRQFDGRVYGLDASGDVWAAATSGGLYTSKDKGVTWQGGPGQGADFTSIAVHGETMAAAKPAGIVLSNDSGKTWWPMGIPTAVTHIHRIIFAADGTLWLGSREGVYFTRDKGKAWMWVHRLPMKDVTDLYYDAQTNKLLVSSHGSDFIYAIDTQSLDWKWYQTGYHLYMVRTAGDRMLAASLDDGVLAEPKPSQAQAGQR</sequence>
<name>A0A9J7BQF4_9BACT</name>
<dbReference type="CDD" id="cd15482">
    <property type="entry name" value="Sialidase_non-viral"/>
    <property type="match status" value="1"/>
</dbReference>
<keyword evidence="2" id="KW-0732">Signal</keyword>
<gene>
    <name evidence="4" type="ORF">MOP44_25895</name>
</gene>